<keyword evidence="2" id="KW-1185">Reference proteome</keyword>
<dbReference type="SUPFAM" id="SSF55729">
    <property type="entry name" value="Acyl-CoA N-acyltransferases (Nat)"/>
    <property type="match status" value="1"/>
</dbReference>
<accession>A0A371P7T3</accession>
<evidence type="ECO:0000313" key="1">
    <source>
        <dbReference type="EMBL" id="REK71982.1"/>
    </source>
</evidence>
<dbReference type="EMBL" id="QUBQ01000004">
    <property type="protein sequence ID" value="REK71982.1"/>
    <property type="molecule type" value="Genomic_DNA"/>
</dbReference>
<dbReference type="Gene3D" id="3.40.630.30">
    <property type="match status" value="1"/>
</dbReference>
<comment type="caution">
    <text evidence="1">The sequence shown here is derived from an EMBL/GenBank/DDBJ whole genome shotgun (WGS) entry which is preliminary data.</text>
</comment>
<evidence type="ECO:0000313" key="2">
    <source>
        <dbReference type="Proteomes" id="UP000261905"/>
    </source>
</evidence>
<dbReference type="AlphaFoldDB" id="A0A371P7T3"/>
<organism evidence="1 2">
    <name type="scientific">Paenibacillus paeoniae</name>
    <dbReference type="NCBI Taxonomy" id="2292705"/>
    <lineage>
        <taxon>Bacteria</taxon>
        <taxon>Bacillati</taxon>
        <taxon>Bacillota</taxon>
        <taxon>Bacilli</taxon>
        <taxon>Bacillales</taxon>
        <taxon>Paenibacillaceae</taxon>
        <taxon>Paenibacillus</taxon>
    </lineage>
</organism>
<dbReference type="Proteomes" id="UP000261905">
    <property type="component" value="Unassembled WGS sequence"/>
</dbReference>
<sequence length="349" mass="40544">MEGYIQHKLFSNIDISDPFFDSLKGDYQGFEDWFERKSQEIAYVLYNPQRKLEAFLYLKVENGPIEDVTPAIPANLVLKIGTMKVNPHGTRLGERFIKRALDVAIKEGVDGIYVTVFAKHETLVGLFLKYGFMQRSTKDSNSGTELVLWKALTETKNDILIDYPRFVQRNKRKHILSIFPQFHTRLFPDSILNNESFDILEDVSHTNSIHKVFISAAPVSRIRPGDIIVMYRTTDRQGQARYRSVVTSICVVEEVVSKKSFNDVNEFIDYCKKYSVYTPEELRGIYFERKRHYVIKMVYNIALRRRLTRGQLIDQLGIESGRWTFFELTDNQFDSILQAGNAHESLVID</sequence>
<gene>
    <name evidence="1" type="ORF">DX130_20020</name>
</gene>
<protein>
    <submittedName>
        <fullName evidence="1">N-acetyltransferase</fullName>
    </submittedName>
</protein>
<proteinExistence type="predicted"/>
<dbReference type="GO" id="GO:0016740">
    <property type="term" value="F:transferase activity"/>
    <property type="evidence" value="ECO:0007669"/>
    <property type="project" value="UniProtKB-KW"/>
</dbReference>
<name>A0A371P7T3_9BACL</name>
<dbReference type="InterPro" id="IPR016181">
    <property type="entry name" value="Acyl_CoA_acyltransferase"/>
</dbReference>
<dbReference type="RefSeq" id="WP_116048366.1">
    <property type="nucleotide sequence ID" value="NZ_QUBQ01000004.1"/>
</dbReference>
<dbReference type="OrthoDB" id="9773249at2"/>
<keyword evidence="1" id="KW-0808">Transferase</keyword>
<reference evidence="1 2" key="1">
    <citation type="submission" date="2018-08" db="EMBL/GenBank/DDBJ databases">
        <title>Paenibacillus sp. M4BSY-1, whole genome shotgun sequence.</title>
        <authorList>
            <person name="Tuo L."/>
        </authorList>
    </citation>
    <scope>NUCLEOTIDE SEQUENCE [LARGE SCALE GENOMIC DNA]</scope>
    <source>
        <strain evidence="1 2">M4BSY-1</strain>
    </source>
</reference>